<comment type="caution">
    <text evidence="7">The sequence shown here is derived from an EMBL/GenBank/DDBJ whole genome shotgun (WGS) entry which is preliminary data.</text>
</comment>
<protein>
    <submittedName>
        <fullName evidence="7">Allantoinase AllB</fullName>
        <ecNumber evidence="7">3.5.2.5</ecNumber>
    </submittedName>
</protein>
<keyword evidence="4 7" id="KW-0378">Hydrolase</keyword>
<dbReference type="GO" id="GO:0004038">
    <property type="term" value="F:allantoinase activity"/>
    <property type="evidence" value="ECO:0007669"/>
    <property type="project" value="UniProtKB-EC"/>
</dbReference>
<keyword evidence="8" id="KW-1185">Reference proteome</keyword>
<proteinExistence type="predicted"/>
<organism evidence="7 8">
    <name type="scientific">Paracoccus angustae</name>
    <dbReference type="NCBI Taxonomy" id="1671480"/>
    <lineage>
        <taxon>Bacteria</taxon>
        <taxon>Pseudomonadati</taxon>
        <taxon>Pseudomonadota</taxon>
        <taxon>Alphaproteobacteria</taxon>
        <taxon>Rhodobacterales</taxon>
        <taxon>Paracoccaceae</taxon>
        <taxon>Paracoccus</taxon>
    </lineage>
</organism>
<evidence type="ECO:0000313" key="8">
    <source>
        <dbReference type="Proteomes" id="UP001595539"/>
    </source>
</evidence>
<feature type="domain" description="Amidohydrolase-related" evidence="6">
    <location>
        <begin position="50"/>
        <end position="429"/>
    </location>
</feature>
<gene>
    <name evidence="7" type="primary">allB</name>
    <name evidence="7" type="ORF">ACFOM8_16080</name>
</gene>
<comment type="cofactor">
    <cofactor evidence="1">
        <name>Zn(2+)</name>
        <dbReference type="ChEBI" id="CHEBI:29105"/>
    </cofactor>
</comment>
<dbReference type="Pfam" id="PF01979">
    <property type="entry name" value="Amidohydro_1"/>
    <property type="match status" value="1"/>
</dbReference>
<dbReference type="InterPro" id="IPR032466">
    <property type="entry name" value="Metal_Hydrolase"/>
</dbReference>
<sequence length="460" mass="50603">MDLFIKNAMIVTENGSFRGGVAVQGGVIAQIVGDGQDIRADSVVDAEGKYLLPGIIDAHAHFSHPGREFEGYETGSRAAAAGGVTTAIDMPLNDLPPMATADAHEKKLDMVKDIAVVDFAFWGGLIDNNLEHLEDLNDKGVAAFKAFMRTAADYPKVNDDLLYAGLQKMPGFGNMVGVHAENDTVISQLEAHFKSIGRKDRAAWNDSHPCESELEAISRAIFWSKSTGGELYICHISHAEGVDAVRQAALQGVKVHAETCAHYLFFDMDDYLEVGPRLRAAPPIRARRQVEELWNRVLRGNVDVVASDHSPFLPERYREGENDVWKGTGGVTGIQSILPAMITAGVHERGLSWELLVRMMSSNPARIFGLYPRKGAILPGSDADFALVDPDEVWTLQADDLFYRYRESPYVGKEFRGRVKQTFVRGETVFKNGEIVGVPGHGRLIRRRTNARTDTRKAAA</sequence>
<dbReference type="PANTHER" id="PTHR43668:SF4">
    <property type="entry name" value="ALLANTOINASE"/>
    <property type="match status" value="1"/>
</dbReference>
<evidence type="ECO:0000256" key="2">
    <source>
        <dbReference type="ARBA" id="ARBA00011881"/>
    </source>
</evidence>
<dbReference type="PANTHER" id="PTHR43668">
    <property type="entry name" value="ALLANTOINASE"/>
    <property type="match status" value="1"/>
</dbReference>
<dbReference type="Gene3D" id="2.30.40.10">
    <property type="entry name" value="Urease, subunit C, domain 1"/>
    <property type="match status" value="1"/>
</dbReference>
<evidence type="ECO:0000259" key="6">
    <source>
        <dbReference type="Pfam" id="PF01979"/>
    </source>
</evidence>
<evidence type="ECO:0000256" key="5">
    <source>
        <dbReference type="ARBA" id="ARBA00022833"/>
    </source>
</evidence>
<reference evidence="8" key="1">
    <citation type="journal article" date="2019" name="Int. J. Syst. Evol. Microbiol.">
        <title>The Global Catalogue of Microorganisms (GCM) 10K type strain sequencing project: providing services to taxonomists for standard genome sequencing and annotation.</title>
        <authorList>
            <consortium name="The Broad Institute Genomics Platform"/>
            <consortium name="The Broad Institute Genome Sequencing Center for Infectious Disease"/>
            <person name="Wu L."/>
            <person name="Ma J."/>
        </authorList>
    </citation>
    <scope>NUCLEOTIDE SEQUENCE [LARGE SCALE GENOMIC DNA]</scope>
    <source>
        <strain evidence="8">KCTC 42473</strain>
    </source>
</reference>
<dbReference type="Proteomes" id="UP001595539">
    <property type="component" value="Unassembled WGS sequence"/>
</dbReference>
<dbReference type="EC" id="3.5.2.5" evidence="7"/>
<keyword evidence="3" id="KW-0479">Metal-binding</keyword>
<accession>A0ABV7U784</accession>
<dbReference type="Gene3D" id="3.20.20.140">
    <property type="entry name" value="Metal-dependent hydrolases"/>
    <property type="match status" value="1"/>
</dbReference>
<evidence type="ECO:0000256" key="4">
    <source>
        <dbReference type="ARBA" id="ARBA00022801"/>
    </source>
</evidence>
<dbReference type="InterPro" id="IPR011059">
    <property type="entry name" value="Metal-dep_hydrolase_composite"/>
</dbReference>
<dbReference type="InterPro" id="IPR006680">
    <property type="entry name" value="Amidohydro-rel"/>
</dbReference>
<dbReference type="SUPFAM" id="SSF51556">
    <property type="entry name" value="Metallo-dependent hydrolases"/>
    <property type="match status" value="1"/>
</dbReference>
<keyword evidence="5" id="KW-0862">Zinc</keyword>
<dbReference type="InterPro" id="IPR017593">
    <property type="entry name" value="Allantoinase"/>
</dbReference>
<dbReference type="SUPFAM" id="SSF51338">
    <property type="entry name" value="Composite domain of metallo-dependent hydrolases"/>
    <property type="match status" value="1"/>
</dbReference>
<dbReference type="EMBL" id="JBHRXY010000017">
    <property type="protein sequence ID" value="MFC3630961.1"/>
    <property type="molecule type" value="Genomic_DNA"/>
</dbReference>
<dbReference type="NCBIfam" id="TIGR03178">
    <property type="entry name" value="allantoinase"/>
    <property type="match status" value="1"/>
</dbReference>
<dbReference type="RefSeq" id="WP_377763051.1">
    <property type="nucleotide sequence ID" value="NZ_JBHRXY010000017.1"/>
</dbReference>
<evidence type="ECO:0000313" key="7">
    <source>
        <dbReference type="EMBL" id="MFC3630961.1"/>
    </source>
</evidence>
<evidence type="ECO:0000256" key="1">
    <source>
        <dbReference type="ARBA" id="ARBA00001947"/>
    </source>
</evidence>
<dbReference type="InterPro" id="IPR050138">
    <property type="entry name" value="DHOase/Allantoinase_Hydrolase"/>
</dbReference>
<evidence type="ECO:0000256" key="3">
    <source>
        <dbReference type="ARBA" id="ARBA00022723"/>
    </source>
</evidence>
<name>A0ABV7U784_9RHOB</name>
<comment type="subunit">
    <text evidence="2">Homotetramer.</text>
</comment>